<accession>A0A6F9DHK8</accession>
<dbReference type="AlphaFoldDB" id="A0A6F9DHK8"/>
<proteinExistence type="evidence at transcript level"/>
<reference evidence="1" key="1">
    <citation type="submission" date="2020-04" db="EMBL/GenBank/DDBJ databases">
        <authorList>
            <person name="Neveu A P."/>
        </authorList>
    </citation>
    <scope>NUCLEOTIDE SEQUENCE</scope>
    <source>
        <tissue evidence="1">Whole embryo</tissue>
    </source>
</reference>
<organism evidence="1">
    <name type="scientific">Phallusia mammillata</name>
    <dbReference type="NCBI Taxonomy" id="59560"/>
    <lineage>
        <taxon>Eukaryota</taxon>
        <taxon>Metazoa</taxon>
        <taxon>Chordata</taxon>
        <taxon>Tunicata</taxon>
        <taxon>Ascidiacea</taxon>
        <taxon>Phlebobranchia</taxon>
        <taxon>Ascidiidae</taxon>
        <taxon>Phallusia</taxon>
    </lineage>
</organism>
<dbReference type="EMBL" id="LR787040">
    <property type="protein sequence ID" value="CAB3262902.1"/>
    <property type="molecule type" value="mRNA"/>
</dbReference>
<sequence>MERLLTHMDAAFECEKVDEAYTAYTGFSSFLRNEDKSSNSTRCWICDSTMHLAHVCPHGDELHCVEDAVKHVSADIDQCEEIELKLATDLSYSSMSVVECSHSVILDTACTEAVSGEVLGQEGTVVTTQHDGRFVIAHGCQEQLAFKKIEEQSGQHMPTSCTLDGCKDSNKIEDHKPQAHIPEDCCHVKTKETQIDFDAENDLTLLQENIGEVYHSDVYIQAVKKEELKSWKRNRKKVLCLKRTKEQSKRFKYVDFKPESNLDF</sequence>
<protein>
    <submittedName>
        <fullName evidence="1">Uncharacterized protein LOC100184952</fullName>
    </submittedName>
</protein>
<evidence type="ECO:0000313" key="1">
    <source>
        <dbReference type="EMBL" id="CAB3262902.1"/>
    </source>
</evidence>
<gene>
    <name evidence="1" type="primary">LOC100184952-002</name>
</gene>
<name>A0A6F9DHK8_9ASCI</name>